<dbReference type="InterPro" id="IPR009008">
    <property type="entry name" value="Val/Leu/Ile-tRNA-synth_edit"/>
</dbReference>
<feature type="region of interest" description="Disordered" evidence="11">
    <location>
        <begin position="570"/>
        <end position="591"/>
    </location>
</feature>
<comment type="subcellular location">
    <subcellularLocation>
        <location evidence="9">Cytoplasm</location>
    </subcellularLocation>
</comment>
<dbReference type="FunFam" id="3.90.740.10:FF:000017">
    <property type="entry name" value="Leucine--tRNA ligase"/>
    <property type="match status" value="1"/>
</dbReference>
<dbReference type="SUPFAM" id="SSF50677">
    <property type="entry name" value="ValRS/IleRS/LeuRS editing domain"/>
    <property type="match status" value="1"/>
</dbReference>
<evidence type="ECO:0000256" key="4">
    <source>
        <dbReference type="ARBA" id="ARBA00022741"/>
    </source>
</evidence>
<dbReference type="PANTHER" id="PTHR43740">
    <property type="entry name" value="LEUCYL-TRNA SYNTHETASE"/>
    <property type="match status" value="1"/>
</dbReference>
<evidence type="ECO:0000256" key="10">
    <source>
        <dbReference type="RuleBase" id="RU363039"/>
    </source>
</evidence>
<keyword evidence="4 9" id="KW-0547">Nucleotide-binding</keyword>
<dbReference type="SUPFAM" id="SSF47323">
    <property type="entry name" value="Anticodon-binding domain of a subclass of class I aminoacyl-tRNA synthetases"/>
    <property type="match status" value="1"/>
</dbReference>
<evidence type="ECO:0000256" key="6">
    <source>
        <dbReference type="ARBA" id="ARBA00022917"/>
    </source>
</evidence>
<dbReference type="EMBL" id="LOCL01000022">
    <property type="protein sequence ID" value="KUF20274.1"/>
    <property type="molecule type" value="Genomic_DNA"/>
</dbReference>
<evidence type="ECO:0000256" key="5">
    <source>
        <dbReference type="ARBA" id="ARBA00022840"/>
    </source>
</evidence>
<feature type="region of interest" description="Disordered" evidence="11">
    <location>
        <begin position="1"/>
        <end position="22"/>
    </location>
</feature>
<reference evidence="15 16" key="1">
    <citation type="submission" date="2015-12" db="EMBL/GenBank/DDBJ databases">
        <title>Draft genome sequence of Streptomyces silvensis ATCC 53525, a producer of novel hormone antagonists.</title>
        <authorList>
            <person name="Johnston C.W."/>
            <person name="Li Y."/>
            <person name="Magarvey N.A."/>
        </authorList>
    </citation>
    <scope>NUCLEOTIDE SEQUENCE [LARGE SCALE GENOMIC DNA]</scope>
    <source>
        <strain evidence="15 16">ATCC 53525</strain>
    </source>
</reference>
<keyword evidence="2 9" id="KW-0963">Cytoplasm</keyword>
<keyword evidence="5 9" id="KW-0067">ATP-binding</keyword>
<dbReference type="InterPro" id="IPR015413">
    <property type="entry name" value="Methionyl/Leucyl_tRNA_Synth"/>
</dbReference>
<evidence type="ECO:0000256" key="8">
    <source>
        <dbReference type="ARBA" id="ARBA00047469"/>
    </source>
</evidence>
<evidence type="ECO:0000259" key="12">
    <source>
        <dbReference type="Pfam" id="PF08264"/>
    </source>
</evidence>
<dbReference type="GO" id="GO:0004823">
    <property type="term" value="F:leucine-tRNA ligase activity"/>
    <property type="evidence" value="ECO:0007669"/>
    <property type="project" value="UniProtKB-UniRule"/>
</dbReference>
<evidence type="ECO:0000259" key="14">
    <source>
        <dbReference type="Pfam" id="PF13603"/>
    </source>
</evidence>
<organism evidence="15 16">
    <name type="scientific">Streptomyces silvensis</name>
    <dbReference type="NCBI Taxonomy" id="1765722"/>
    <lineage>
        <taxon>Bacteria</taxon>
        <taxon>Bacillati</taxon>
        <taxon>Actinomycetota</taxon>
        <taxon>Actinomycetes</taxon>
        <taxon>Kitasatosporales</taxon>
        <taxon>Streptomycetaceae</taxon>
        <taxon>Streptomyces</taxon>
    </lineage>
</organism>
<protein>
    <recommendedName>
        <fullName evidence="9">Leucine--tRNA ligase</fullName>
        <ecNumber evidence="9">6.1.1.4</ecNumber>
    </recommendedName>
    <alternativeName>
        <fullName evidence="9">Leucyl-tRNA synthetase</fullName>
        <shortName evidence="9">LeuRS</shortName>
    </alternativeName>
</protein>
<dbReference type="EC" id="6.1.1.4" evidence="9"/>
<keyword evidence="16" id="KW-1185">Reference proteome</keyword>
<dbReference type="SUPFAM" id="SSF52374">
    <property type="entry name" value="Nucleotidylyl transferase"/>
    <property type="match status" value="1"/>
</dbReference>
<dbReference type="PANTHER" id="PTHR43740:SF2">
    <property type="entry name" value="LEUCINE--TRNA LIGASE, MITOCHONDRIAL"/>
    <property type="match status" value="1"/>
</dbReference>
<dbReference type="InterPro" id="IPR025709">
    <property type="entry name" value="Leu_tRNA-synth_edit"/>
</dbReference>
<dbReference type="PROSITE" id="PS00178">
    <property type="entry name" value="AA_TRNA_LIGASE_I"/>
    <property type="match status" value="1"/>
</dbReference>
<dbReference type="STRING" id="1765722.AT728_31545"/>
<feature type="domain" description="Methionyl/Valyl/Leucyl/Isoleucyl-tRNA synthetase anticodon-binding" evidence="12">
    <location>
        <begin position="818"/>
        <end position="933"/>
    </location>
</feature>
<keyword evidence="7 9" id="KW-0030">Aminoacyl-tRNA synthetase</keyword>
<comment type="similarity">
    <text evidence="1 9 10">Belongs to the class-I aminoacyl-tRNA synthetase family.</text>
</comment>
<dbReference type="NCBIfam" id="TIGR00396">
    <property type="entry name" value="leuS_bact"/>
    <property type="match status" value="1"/>
</dbReference>
<dbReference type="GO" id="GO:0006429">
    <property type="term" value="P:leucyl-tRNA aminoacylation"/>
    <property type="evidence" value="ECO:0007669"/>
    <property type="project" value="UniProtKB-UniRule"/>
</dbReference>
<dbReference type="InterPro" id="IPR014729">
    <property type="entry name" value="Rossmann-like_a/b/a_fold"/>
</dbReference>
<dbReference type="Gene3D" id="3.40.50.620">
    <property type="entry name" value="HUPs"/>
    <property type="match status" value="2"/>
</dbReference>
<dbReference type="FunFam" id="3.40.50.620:FF:000087">
    <property type="entry name" value="Leucine--tRNA ligase"/>
    <property type="match status" value="1"/>
</dbReference>
<evidence type="ECO:0000256" key="3">
    <source>
        <dbReference type="ARBA" id="ARBA00022598"/>
    </source>
</evidence>
<evidence type="ECO:0000259" key="13">
    <source>
        <dbReference type="Pfam" id="PF09334"/>
    </source>
</evidence>
<dbReference type="OrthoDB" id="9810365at2"/>
<feature type="binding site" evidence="9">
    <location>
        <position position="746"/>
    </location>
    <ligand>
        <name>ATP</name>
        <dbReference type="ChEBI" id="CHEBI:30616"/>
    </ligand>
</feature>
<gene>
    <name evidence="9" type="primary">leuS</name>
    <name evidence="15" type="ORF">AT728_31545</name>
</gene>
<keyword evidence="6 9" id="KW-0648">Protein biosynthesis</keyword>
<dbReference type="InterPro" id="IPR002302">
    <property type="entry name" value="Leu-tRNA-ligase"/>
</dbReference>
<feature type="short sequence motif" description="'KMSKS' region" evidence="9">
    <location>
        <begin position="743"/>
        <end position="747"/>
    </location>
</feature>
<feature type="domain" description="Methionyl/Leucyl tRNA synthetase" evidence="13">
    <location>
        <begin position="79"/>
        <end position="182"/>
    </location>
</feature>
<dbReference type="FunFam" id="3.40.50.620:FF:000060">
    <property type="entry name" value="Leucine--tRNA ligase"/>
    <property type="match status" value="1"/>
</dbReference>
<feature type="domain" description="Leucyl-tRNA synthetase editing" evidence="14">
    <location>
        <begin position="309"/>
        <end position="516"/>
    </location>
</feature>
<dbReference type="CDD" id="cd07958">
    <property type="entry name" value="Anticodon_Ia_Leu_BEm"/>
    <property type="match status" value="1"/>
</dbReference>
<dbReference type="PRINTS" id="PR00985">
    <property type="entry name" value="TRNASYNTHLEU"/>
</dbReference>
<dbReference type="Pfam" id="PF09334">
    <property type="entry name" value="tRNA-synt_1g"/>
    <property type="match status" value="1"/>
</dbReference>
<evidence type="ECO:0000256" key="7">
    <source>
        <dbReference type="ARBA" id="ARBA00023146"/>
    </source>
</evidence>
<dbReference type="RefSeq" id="WP_058845692.1">
    <property type="nucleotide sequence ID" value="NZ_LOCL01000022.1"/>
</dbReference>
<accession>A0A0W7XCC9</accession>
<sequence length="972" mass="107412">MSETNSSATAEGAGGAGGAPSAAEAAAPHRYTAALAARIEARWQDFWDADGTYEAPNPSGDLAGDPAVVERPKKFIMDMFPYPSGAGLHVGHPLGYIATDVFARFQRMTGHNVLHSLGFDAFGLPAEQYAVQTGTHPRVSTEANIENMKAQLRALGLGHDKRRSFATIDPDYYKWTQWIFLQIFNSWYDDEAKKARPIADLIAQFESGERAVPGSTRAWHALDAKERADVLSGFRLAYASDAPVNWCPGLGTVLANEEVTADGRSERGNFPVFKSKLRQWNMRITAYADRLIDDLDALDWPEAIKLQQRNWIGRSEGARVDFPVGSEGDRITVFTTRQDTLFGATYMVLAPEHELVDGIVPAAWPEGTHDVWTGGHATPAEAVAKYRAFAAAKSDVERQADAKEKTGVFTGAYATNPVSGEQVPVFIADYVLMGYGTGAIMAVPAHDSRDFAFARAFELPMRCVVEPSDDRGTDPATWDDSFDSYEAKIIGSTGARISLDGLVVVEAKTRITEWLEREGIGRGTVNFRLRDWLFSRQRYWGEPFPIVYDEDGVAHALPESMLPLELPEVDDYSPRTFDPDDADTQPETPLSRNGEWVHVTLDLGDGPKKYRRETNTMPNWAGSCWYELRYLDPHNDRQLVAPDIEQYWMGPREGQPTGGVDLYVGGAEHAVLHLLYARFWSKVLFDLGHISSAEPFHKLFNQGMIQAYVYRDSRGFPVPAAEVEERDGKFFFAGEQVKRELGKMGKSLKNAVTPDEICEEYGADTLRLYEMAMGPLDVSRPWDTRAVVGQYRLLQRMWRLIVDEATGEPTVADTAPDENTLRALHKAIDGVRQDLDGMRFNTAIAKITELNNHLTKAAGPVPRSVAEGLVLLIAPLAPHVAEELWRKLGHTDSVVHQDFPVADPAYVVDDTVTCVVQIKGKVKARLEVAPGISDEELEKVALGDERVVAALAGAGIRKVVVRAPKLVNIVPV</sequence>
<dbReference type="Pfam" id="PF13603">
    <property type="entry name" value="tRNA-synt_1_2"/>
    <property type="match status" value="1"/>
</dbReference>
<evidence type="ECO:0000256" key="11">
    <source>
        <dbReference type="SAM" id="MobiDB-lite"/>
    </source>
</evidence>
<dbReference type="InterPro" id="IPR009080">
    <property type="entry name" value="tRNAsynth_Ia_anticodon-bd"/>
</dbReference>
<dbReference type="Gene3D" id="3.90.740.10">
    <property type="entry name" value="Valyl/Leucyl/Isoleucyl-tRNA synthetase, editing domain"/>
    <property type="match status" value="1"/>
</dbReference>
<comment type="catalytic activity">
    <reaction evidence="8 9">
        <text>tRNA(Leu) + L-leucine + ATP = L-leucyl-tRNA(Leu) + AMP + diphosphate</text>
        <dbReference type="Rhea" id="RHEA:11688"/>
        <dbReference type="Rhea" id="RHEA-COMP:9613"/>
        <dbReference type="Rhea" id="RHEA-COMP:9622"/>
        <dbReference type="ChEBI" id="CHEBI:30616"/>
        <dbReference type="ChEBI" id="CHEBI:33019"/>
        <dbReference type="ChEBI" id="CHEBI:57427"/>
        <dbReference type="ChEBI" id="CHEBI:78442"/>
        <dbReference type="ChEBI" id="CHEBI:78494"/>
        <dbReference type="ChEBI" id="CHEBI:456215"/>
        <dbReference type="EC" id="6.1.1.4"/>
    </reaction>
</comment>
<dbReference type="GO" id="GO:0005524">
    <property type="term" value="F:ATP binding"/>
    <property type="evidence" value="ECO:0007669"/>
    <property type="project" value="UniProtKB-UniRule"/>
</dbReference>
<evidence type="ECO:0000313" key="15">
    <source>
        <dbReference type="EMBL" id="KUF20274.1"/>
    </source>
</evidence>
<comment type="caution">
    <text evidence="15">The sequence shown here is derived from an EMBL/GenBank/DDBJ whole genome shotgun (WGS) entry which is preliminary data.</text>
</comment>
<comment type="caution">
    <text evidence="9">Lacks conserved residue(s) required for the propagation of feature annotation.</text>
</comment>
<name>A0A0W7XCC9_9ACTN</name>
<dbReference type="AlphaFoldDB" id="A0A0W7XCC9"/>
<evidence type="ECO:0000313" key="16">
    <source>
        <dbReference type="Proteomes" id="UP000054804"/>
    </source>
</evidence>
<dbReference type="Proteomes" id="UP000054804">
    <property type="component" value="Unassembled WGS sequence"/>
</dbReference>
<dbReference type="FunFam" id="3.40.50.620:FF:000056">
    <property type="entry name" value="Leucine--tRNA ligase"/>
    <property type="match status" value="1"/>
</dbReference>
<keyword evidence="3 9" id="KW-0436">Ligase</keyword>
<dbReference type="InterPro" id="IPR001412">
    <property type="entry name" value="aa-tRNA-synth_I_CS"/>
</dbReference>
<dbReference type="InterPro" id="IPR013155">
    <property type="entry name" value="M/V/L/I-tRNA-synth_anticd-bd"/>
</dbReference>
<dbReference type="FunFam" id="1.10.730.10:FF:000011">
    <property type="entry name" value="Leucine--tRNA ligase chloroplastic/mitochondrial"/>
    <property type="match status" value="1"/>
</dbReference>
<dbReference type="GO" id="GO:0005829">
    <property type="term" value="C:cytosol"/>
    <property type="evidence" value="ECO:0007669"/>
    <property type="project" value="TreeGrafter"/>
</dbReference>
<evidence type="ECO:0000256" key="2">
    <source>
        <dbReference type="ARBA" id="ARBA00022490"/>
    </source>
</evidence>
<dbReference type="HAMAP" id="MF_00049_B">
    <property type="entry name" value="Leu_tRNA_synth_B"/>
    <property type="match status" value="1"/>
</dbReference>
<dbReference type="Pfam" id="PF08264">
    <property type="entry name" value="Anticodon_1"/>
    <property type="match status" value="1"/>
</dbReference>
<evidence type="ECO:0000256" key="9">
    <source>
        <dbReference type="HAMAP-Rule" id="MF_00049"/>
    </source>
</evidence>
<dbReference type="GO" id="GO:0002161">
    <property type="term" value="F:aminoacyl-tRNA deacylase activity"/>
    <property type="evidence" value="ECO:0007669"/>
    <property type="project" value="InterPro"/>
</dbReference>
<evidence type="ECO:0000256" key="1">
    <source>
        <dbReference type="ARBA" id="ARBA00005594"/>
    </source>
</evidence>
<proteinExistence type="inferred from homology"/>
<dbReference type="Gene3D" id="1.10.730.10">
    <property type="entry name" value="Isoleucyl-tRNA Synthetase, Domain 1"/>
    <property type="match status" value="1"/>
</dbReference>